<feature type="transmembrane region" description="Helical" evidence="19">
    <location>
        <begin position="283"/>
        <end position="300"/>
    </location>
</feature>
<comment type="pathway">
    <text evidence="4">Lipid metabolism.</text>
</comment>
<evidence type="ECO:0000256" key="1">
    <source>
        <dbReference type="ARBA" id="ARBA00001698"/>
    </source>
</evidence>
<keyword evidence="8" id="KW-1003">Cell membrane</keyword>
<feature type="transmembrane region" description="Helical" evidence="19">
    <location>
        <begin position="209"/>
        <end position="227"/>
    </location>
</feature>
<evidence type="ECO:0000256" key="6">
    <source>
        <dbReference type="ARBA" id="ARBA00012487"/>
    </source>
</evidence>
<protein>
    <recommendedName>
        <fullName evidence="7 18">Phosphatidate cytidylyltransferase</fullName>
        <ecNumber evidence="6 18">2.7.7.41</ecNumber>
    </recommendedName>
</protein>
<evidence type="ECO:0000256" key="13">
    <source>
        <dbReference type="ARBA" id="ARBA00022989"/>
    </source>
</evidence>
<comment type="similarity">
    <text evidence="5 18">Belongs to the CDS family.</text>
</comment>
<dbReference type="PANTHER" id="PTHR46382:SF1">
    <property type="entry name" value="PHOSPHATIDATE CYTIDYLYLTRANSFERASE"/>
    <property type="match status" value="1"/>
</dbReference>
<evidence type="ECO:0000256" key="19">
    <source>
        <dbReference type="SAM" id="Phobius"/>
    </source>
</evidence>
<keyword evidence="13 19" id="KW-1133">Transmembrane helix</keyword>
<feature type="transmembrane region" description="Helical" evidence="19">
    <location>
        <begin position="80"/>
        <end position="97"/>
    </location>
</feature>
<feature type="transmembrane region" description="Helical" evidence="19">
    <location>
        <begin position="141"/>
        <end position="163"/>
    </location>
</feature>
<dbReference type="GO" id="GO:0004605">
    <property type="term" value="F:phosphatidate cytidylyltransferase activity"/>
    <property type="evidence" value="ECO:0007669"/>
    <property type="project" value="UniProtKB-EC"/>
</dbReference>
<keyword evidence="11 18" id="KW-0812">Transmembrane</keyword>
<dbReference type="RefSeq" id="WP_379571311.1">
    <property type="nucleotide sequence ID" value="NZ_JBHSQK010000103.1"/>
</dbReference>
<accession>A0ABW1IIL4</accession>
<dbReference type="EC" id="2.7.7.41" evidence="6 18"/>
<evidence type="ECO:0000256" key="7">
    <source>
        <dbReference type="ARBA" id="ARBA00019373"/>
    </source>
</evidence>
<evidence type="ECO:0000256" key="4">
    <source>
        <dbReference type="ARBA" id="ARBA00005189"/>
    </source>
</evidence>
<comment type="subcellular location">
    <subcellularLocation>
        <location evidence="2">Cell membrane</location>
        <topology evidence="2">Multi-pass membrane protein</topology>
    </subcellularLocation>
</comment>
<keyword evidence="14" id="KW-0443">Lipid metabolism</keyword>
<evidence type="ECO:0000256" key="17">
    <source>
        <dbReference type="ARBA" id="ARBA00023264"/>
    </source>
</evidence>
<evidence type="ECO:0000256" key="8">
    <source>
        <dbReference type="ARBA" id="ARBA00022475"/>
    </source>
</evidence>
<feature type="transmembrane region" description="Helical" evidence="19">
    <location>
        <begin position="233"/>
        <end position="252"/>
    </location>
</feature>
<keyword evidence="9" id="KW-0444">Lipid biosynthesis</keyword>
<feature type="transmembrane region" description="Helical" evidence="19">
    <location>
        <begin position="51"/>
        <end position="68"/>
    </location>
</feature>
<keyword evidence="21" id="KW-1185">Reference proteome</keyword>
<proteinExistence type="inferred from homology"/>
<comment type="caution">
    <text evidence="20">The sequence shown here is derived from an EMBL/GenBank/DDBJ whole genome shotgun (WGS) entry which is preliminary data.</text>
</comment>
<keyword evidence="15 19" id="KW-0472">Membrane</keyword>
<evidence type="ECO:0000256" key="15">
    <source>
        <dbReference type="ARBA" id="ARBA00023136"/>
    </source>
</evidence>
<evidence type="ECO:0000313" key="21">
    <source>
        <dbReference type="Proteomes" id="UP001596119"/>
    </source>
</evidence>
<keyword evidence="16" id="KW-0594">Phospholipid biosynthesis</keyword>
<evidence type="ECO:0000313" key="20">
    <source>
        <dbReference type="EMBL" id="MFC5952399.1"/>
    </source>
</evidence>
<dbReference type="InterPro" id="IPR000374">
    <property type="entry name" value="PC_trans"/>
</dbReference>
<gene>
    <name evidence="20" type="ORF">ACFQH9_29460</name>
</gene>
<feature type="transmembrane region" description="Helical" evidence="19">
    <location>
        <begin position="27"/>
        <end position="45"/>
    </location>
</feature>
<feature type="transmembrane region" description="Helical" evidence="19">
    <location>
        <begin position="169"/>
        <end position="188"/>
    </location>
</feature>
<evidence type="ECO:0000256" key="18">
    <source>
        <dbReference type="RuleBase" id="RU003938"/>
    </source>
</evidence>
<reference evidence="21" key="1">
    <citation type="journal article" date="2019" name="Int. J. Syst. Evol. Microbiol.">
        <title>The Global Catalogue of Microorganisms (GCM) 10K type strain sequencing project: providing services to taxonomists for standard genome sequencing and annotation.</title>
        <authorList>
            <consortium name="The Broad Institute Genomics Platform"/>
            <consortium name="The Broad Institute Genome Sequencing Center for Infectious Disease"/>
            <person name="Wu L."/>
            <person name="Ma J."/>
        </authorList>
    </citation>
    <scope>NUCLEOTIDE SEQUENCE [LARGE SCALE GENOMIC DNA]</scope>
    <source>
        <strain evidence="21">CGMCC 4.7397</strain>
    </source>
</reference>
<dbReference type="PANTHER" id="PTHR46382">
    <property type="entry name" value="PHOSPHATIDATE CYTIDYLYLTRANSFERASE"/>
    <property type="match status" value="1"/>
</dbReference>
<evidence type="ECO:0000256" key="14">
    <source>
        <dbReference type="ARBA" id="ARBA00023098"/>
    </source>
</evidence>
<keyword evidence="12 18" id="KW-0548">Nucleotidyltransferase</keyword>
<name>A0ABW1IIL4_9PSEU</name>
<evidence type="ECO:0000256" key="2">
    <source>
        <dbReference type="ARBA" id="ARBA00004651"/>
    </source>
</evidence>
<evidence type="ECO:0000256" key="5">
    <source>
        <dbReference type="ARBA" id="ARBA00010185"/>
    </source>
</evidence>
<dbReference type="EMBL" id="JBHSQK010000103">
    <property type="protein sequence ID" value="MFC5952399.1"/>
    <property type="molecule type" value="Genomic_DNA"/>
</dbReference>
<evidence type="ECO:0000256" key="9">
    <source>
        <dbReference type="ARBA" id="ARBA00022516"/>
    </source>
</evidence>
<evidence type="ECO:0000256" key="11">
    <source>
        <dbReference type="ARBA" id="ARBA00022692"/>
    </source>
</evidence>
<comment type="pathway">
    <text evidence="3 18">Phospholipid metabolism; CDP-diacylglycerol biosynthesis; CDP-diacylglycerol from sn-glycerol 3-phosphate: step 3/3.</text>
</comment>
<evidence type="ECO:0000256" key="12">
    <source>
        <dbReference type="ARBA" id="ARBA00022695"/>
    </source>
</evidence>
<evidence type="ECO:0000256" key="10">
    <source>
        <dbReference type="ARBA" id="ARBA00022679"/>
    </source>
</evidence>
<keyword evidence="10 18" id="KW-0808">Transferase</keyword>
<organism evidence="20 21">
    <name type="scientific">Pseudonocardia lutea</name>
    <dbReference type="NCBI Taxonomy" id="2172015"/>
    <lineage>
        <taxon>Bacteria</taxon>
        <taxon>Bacillati</taxon>
        <taxon>Actinomycetota</taxon>
        <taxon>Actinomycetes</taxon>
        <taxon>Pseudonocardiales</taxon>
        <taxon>Pseudonocardiaceae</taxon>
        <taxon>Pseudonocardia</taxon>
    </lineage>
</organism>
<dbReference type="Pfam" id="PF01148">
    <property type="entry name" value="CTP_transf_1"/>
    <property type="match status" value="1"/>
</dbReference>
<evidence type="ECO:0000256" key="3">
    <source>
        <dbReference type="ARBA" id="ARBA00005119"/>
    </source>
</evidence>
<comment type="catalytic activity">
    <reaction evidence="1 18">
        <text>a 1,2-diacyl-sn-glycero-3-phosphate + CTP + H(+) = a CDP-1,2-diacyl-sn-glycerol + diphosphate</text>
        <dbReference type="Rhea" id="RHEA:16229"/>
        <dbReference type="ChEBI" id="CHEBI:15378"/>
        <dbReference type="ChEBI" id="CHEBI:33019"/>
        <dbReference type="ChEBI" id="CHEBI:37563"/>
        <dbReference type="ChEBI" id="CHEBI:58332"/>
        <dbReference type="ChEBI" id="CHEBI:58608"/>
        <dbReference type="EC" id="2.7.7.41"/>
    </reaction>
</comment>
<feature type="transmembrane region" description="Helical" evidence="19">
    <location>
        <begin position="103"/>
        <end position="120"/>
    </location>
</feature>
<evidence type="ECO:0000256" key="16">
    <source>
        <dbReference type="ARBA" id="ARBA00023209"/>
    </source>
</evidence>
<keyword evidence="17" id="KW-1208">Phospholipid metabolism</keyword>
<sequence length="301" mass="30796">MTSDLPGSGLPGAPSPPPRSARLGRNLAAAIAVGVSLGAVILASLLVQRQAFVIVLAAATAVGTWELAGAFRRSREKIKVPLPVLLLGGQAMVWLAWPFGLRGSAVAFAVTVLVSLLWRMGSGSGGKGSGPNPADGFLRDVGAGIFSAAYVPFFVSFATLLVLPEDGVGRVLSFMICVVASDVGGYAAGVVAGRHPMAPRISPKKSWEGFGGSLLAGMVAGALSVLLLLDGAWWLGAVLGAVLVVTATLGDLTESMIKRDLGIKDMGTLLPGHGGLMDRLDSMLPAAFVSWALLSVFVPVT</sequence>
<dbReference type="PROSITE" id="PS01315">
    <property type="entry name" value="CDS"/>
    <property type="match status" value="1"/>
</dbReference>
<dbReference type="Proteomes" id="UP001596119">
    <property type="component" value="Unassembled WGS sequence"/>
</dbReference>